<feature type="region of interest" description="Disordered" evidence="1">
    <location>
        <begin position="1"/>
        <end position="33"/>
    </location>
</feature>
<organism evidence="2 3">
    <name type="scientific">Protopolystoma xenopodis</name>
    <dbReference type="NCBI Taxonomy" id="117903"/>
    <lineage>
        <taxon>Eukaryota</taxon>
        <taxon>Metazoa</taxon>
        <taxon>Spiralia</taxon>
        <taxon>Lophotrochozoa</taxon>
        <taxon>Platyhelminthes</taxon>
        <taxon>Monogenea</taxon>
        <taxon>Polyopisthocotylea</taxon>
        <taxon>Polystomatidea</taxon>
        <taxon>Polystomatidae</taxon>
        <taxon>Protopolystoma</taxon>
    </lineage>
</organism>
<reference evidence="2" key="1">
    <citation type="submission" date="2018-11" db="EMBL/GenBank/DDBJ databases">
        <authorList>
            <consortium name="Pathogen Informatics"/>
        </authorList>
    </citation>
    <scope>NUCLEOTIDE SEQUENCE</scope>
</reference>
<evidence type="ECO:0000313" key="2">
    <source>
        <dbReference type="EMBL" id="VEL13479.1"/>
    </source>
</evidence>
<evidence type="ECO:0000256" key="1">
    <source>
        <dbReference type="SAM" id="MobiDB-lite"/>
    </source>
</evidence>
<gene>
    <name evidence="2" type="ORF">PXEA_LOCUS6919</name>
</gene>
<accession>A0A448WJW1</accession>
<keyword evidence="3" id="KW-1185">Reference proteome</keyword>
<evidence type="ECO:0000313" key="3">
    <source>
        <dbReference type="Proteomes" id="UP000784294"/>
    </source>
</evidence>
<sequence length="81" mass="8773">MNANCQATSGQSDQRKQDTSFEIGGSRSGEAEGGRIFLPHAAAWTDDVEVSMSAHRQSNYTTLVAQATHVAPRNSCFRICL</sequence>
<name>A0A448WJW1_9PLAT</name>
<comment type="caution">
    <text evidence="2">The sequence shown here is derived from an EMBL/GenBank/DDBJ whole genome shotgun (WGS) entry which is preliminary data.</text>
</comment>
<feature type="compositionally biased region" description="Polar residues" evidence="1">
    <location>
        <begin position="1"/>
        <end position="12"/>
    </location>
</feature>
<dbReference type="AlphaFoldDB" id="A0A448WJW1"/>
<dbReference type="Proteomes" id="UP000784294">
    <property type="component" value="Unassembled WGS sequence"/>
</dbReference>
<protein>
    <submittedName>
        <fullName evidence="2">Uncharacterized protein</fullName>
    </submittedName>
</protein>
<proteinExistence type="predicted"/>
<dbReference type="EMBL" id="CAAALY010017921">
    <property type="protein sequence ID" value="VEL13479.1"/>
    <property type="molecule type" value="Genomic_DNA"/>
</dbReference>